<name>A0ABW1DE76_9ACTN</name>
<keyword evidence="2" id="KW-1185">Reference proteome</keyword>
<gene>
    <name evidence="1" type="ORF">ACFPZ3_69525</name>
</gene>
<comment type="caution">
    <text evidence="1">The sequence shown here is derived from an EMBL/GenBank/DDBJ whole genome shotgun (WGS) entry which is preliminary data.</text>
</comment>
<protein>
    <submittedName>
        <fullName evidence="1">Uncharacterized protein</fullName>
    </submittedName>
</protein>
<reference evidence="2" key="1">
    <citation type="journal article" date="2019" name="Int. J. Syst. Evol. Microbiol.">
        <title>The Global Catalogue of Microorganisms (GCM) 10K type strain sequencing project: providing services to taxonomists for standard genome sequencing and annotation.</title>
        <authorList>
            <consortium name="The Broad Institute Genomics Platform"/>
            <consortium name="The Broad Institute Genome Sequencing Center for Infectious Disease"/>
            <person name="Wu L."/>
            <person name="Ma J."/>
        </authorList>
    </citation>
    <scope>NUCLEOTIDE SEQUENCE [LARGE SCALE GENOMIC DNA]</scope>
    <source>
        <strain evidence="2">CCUG 53903</strain>
    </source>
</reference>
<accession>A0ABW1DE76</accession>
<dbReference type="RefSeq" id="WP_379525250.1">
    <property type="nucleotide sequence ID" value="NZ_JBHSPA010000136.1"/>
</dbReference>
<proteinExistence type="predicted"/>
<organism evidence="1 2">
    <name type="scientific">Nonomuraea insulae</name>
    <dbReference type="NCBI Taxonomy" id="1616787"/>
    <lineage>
        <taxon>Bacteria</taxon>
        <taxon>Bacillati</taxon>
        <taxon>Actinomycetota</taxon>
        <taxon>Actinomycetes</taxon>
        <taxon>Streptosporangiales</taxon>
        <taxon>Streptosporangiaceae</taxon>
        <taxon>Nonomuraea</taxon>
    </lineage>
</organism>
<sequence>MLLPAASRWVVNRCGVGGKGFAVVGAQAVEGDAQQPVPHLWAALVGDLDGVAQ</sequence>
<dbReference type="EMBL" id="JBHSPA010000136">
    <property type="protein sequence ID" value="MFC5835842.1"/>
    <property type="molecule type" value="Genomic_DNA"/>
</dbReference>
<dbReference type="Proteomes" id="UP001596058">
    <property type="component" value="Unassembled WGS sequence"/>
</dbReference>
<evidence type="ECO:0000313" key="2">
    <source>
        <dbReference type="Proteomes" id="UP001596058"/>
    </source>
</evidence>
<evidence type="ECO:0000313" key="1">
    <source>
        <dbReference type="EMBL" id="MFC5835842.1"/>
    </source>
</evidence>